<protein>
    <submittedName>
        <fullName evidence="1">Uncharacterized protein</fullName>
    </submittedName>
</protein>
<gene>
    <name evidence="1" type="ORF">X474_21600</name>
</gene>
<comment type="caution">
    <text evidence="1">The sequence shown here is derived from an EMBL/GenBank/DDBJ whole genome shotgun (WGS) entry which is preliminary data.</text>
</comment>
<dbReference type="Proteomes" id="UP000032233">
    <property type="component" value="Unassembled WGS sequence"/>
</dbReference>
<accession>A0A0D2HMY8</accession>
<reference evidence="1 2" key="1">
    <citation type="submission" date="2013-11" db="EMBL/GenBank/DDBJ databases">
        <title>Metagenomic analysis of a methanogenic consortium involved in long chain n-alkane degradation.</title>
        <authorList>
            <person name="Davidova I.A."/>
            <person name="Callaghan A.V."/>
            <person name="Wawrik B."/>
            <person name="Pruitt S."/>
            <person name="Marks C."/>
            <person name="Duncan K.E."/>
            <person name="Suflita J.M."/>
        </authorList>
    </citation>
    <scope>NUCLEOTIDE SEQUENCE [LARGE SCALE GENOMIC DNA]</scope>
    <source>
        <strain evidence="1 2">SPR</strain>
    </source>
</reference>
<keyword evidence="2" id="KW-1185">Reference proteome</keyword>
<dbReference type="InParanoid" id="A0A0D2HMY8"/>
<proteinExistence type="predicted"/>
<dbReference type="EMBL" id="AZAC01000037">
    <property type="protein sequence ID" value="KIX11928.1"/>
    <property type="molecule type" value="Genomic_DNA"/>
</dbReference>
<name>A0A0D2HMY8_9BACT</name>
<dbReference type="AlphaFoldDB" id="A0A0D2HMY8"/>
<organism evidence="1 2">
    <name type="scientific">Dethiosulfatarculus sandiegensis</name>
    <dbReference type="NCBI Taxonomy" id="1429043"/>
    <lineage>
        <taxon>Bacteria</taxon>
        <taxon>Pseudomonadati</taxon>
        <taxon>Thermodesulfobacteriota</taxon>
        <taxon>Desulfarculia</taxon>
        <taxon>Desulfarculales</taxon>
        <taxon>Desulfarculaceae</taxon>
        <taxon>Dethiosulfatarculus</taxon>
    </lineage>
</organism>
<evidence type="ECO:0000313" key="2">
    <source>
        <dbReference type="Proteomes" id="UP000032233"/>
    </source>
</evidence>
<dbReference type="STRING" id="1429043.X474_21600"/>
<sequence length="60" mass="6677">MESGDWADAFEYAGEELRMEMIEKVEALLDAADVADRVVGEVLFKKDGMPKPKEASSEIK</sequence>
<evidence type="ECO:0000313" key="1">
    <source>
        <dbReference type="EMBL" id="KIX11928.1"/>
    </source>
</evidence>